<dbReference type="PANTHER" id="PTHR30193:SF37">
    <property type="entry name" value="INNER MEMBRANE ABC TRANSPORTER PERMEASE PROTEIN YCJO"/>
    <property type="match status" value="1"/>
</dbReference>
<sequence>MIATSPTTQPTPPAVAQPRRWSTSRLGDGQFATLLTLPVIVVLGLVVAYPTLYSLWMSFQRIDLIFGTTEAVGFANYRQALTSPEVWHSVRVTLLYTALVTIFAVAIAVGGALLLNERFRGRGFLMALVILPWAVSLYATAVVWKYIYSPEWGLLNAVLQQRLGLSDGPILFLSERGAVPALAVAHAWQIAPLGMYFVLATLQVIPEDLYKAAKVDRLGAFGRFRHVVLPYIKTPLSIVMVLITVEAARVFDIIFFMTNGGPGDASTTLTWDIYRQSFVNRNLGYGAAVAWILVVLTTIITTVYFLLLFRNREKRPDKAAVGEAT</sequence>
<feature type="transmembrane region" description="Helical" evidence="7">
    <location>
        <begin position="226"/>
        <end position="245"/>
    </location>
</feature>
<feature type="domain" description="ABC transmembrane type-1" evidence="8">
    <location>
        <begin position="90"/>
        <end position="304"/>
    </location>
</feature>
<feature type="transmembrane region" description="Helical" evidence="7">
    <location>
        <begin position="288"/>
        <end position="309"/>
    </location>
</feature>
<dbReference type="InterPro" id="IPR035906">
    <property type="entry name" value="MetI-like_sf"/>
</dbReference>
<organism evidence="9">
    <name type="scientific">uncultured Thermomicrobiales bacterium</name>
    <dbReference type="NCBI Taxonomy" id="1645740"/>
    <lineage>
        <taxon>Bacteria</taxon>
        <taxon>Pseudomonadati</taxon>
        <taxon>Thermomicrobiota</taxon>
        <taxon>Thermomicrobia</taxon>
        <taxon>Thermomicrobiales</taxon>
        <taxon>environmental samples</taxon>
    </lineage>
</organism>
<dbReference type="GO" id="GO:0055085">
    <property type="term" value="P:transmembrane transport"/>
    <property type="evidence" value="ECO:0007669"/>
    <property type="project" value="InterPro"/>
</dbReference>
<gene>
    <name evidence="9" type="ORF">AVDCRST_MAG59-5278</name>
</gene>
<keyword evidence="5 7" id="KW-1133">Transmembrane helix</keyword>
<evidence type="ECO:0000313" key="9">
    <source>
        <dbReference type="EMBL" id="CAA9584451.1"/>
    </source>
</evidence>
<evidence type="ECO:0000256" key="6">
    <source>
        <dbReference type="ARBA" id="ARBA00023136"/>
    </source>
</evidence>
<name>A0A6J4VPK6_9BACT</name>
<dbReference type="SUPFAM" id="SSF161098">
    <property type="entry name" value="MetI-like"/>
    <property type="match status" value="1"/>
</dbReference>
<keyword evidence="3" id="KW-1003">Cell membrane</keyword>
<proteinExistence type="inferred from homology"/>
<feature type="transmembrane region" description="Helical" evidence="7">
    <location>
        <begin position="124"/>
        <end position="147"/>
    </location>
</feature>
<dbReference type="Gene3D" id="1.10.3720.10">
    <property type="entry name" value="MetI-like"/>
    <property type="match status" value="1"/>
</dbReference>
<feature type="transmembrane region" description="Helical" evidence="7">
    <location>
        <begin position="181"/>
        <end position="205"/>
    </location>
</feature>
<protein>
    <submittedName>
        <fullName evidence="9">N-Acetyl-D-glucosamine ABC transport system, permease protein 1</fullName>
    </submittedName>
</protein>
<dbReference type="EMBL" id="CADCWF010000369">
    <property type="protein sequence ID" value="CAA9584451.1"/>
    <property type="molecule type" value="Genomic_DNA"/>
</dbReference>
<evidence type="ECO:0000256" key="7">
    <source>
        <dbReference type="RuleBase" id="RU363032"/>
    </source>
</evidence>
<accession>A0A6J4VPK6</accession>
<keyword evidence="2 7" id="KW-0813">Transport</keyword>
<evidence type="ECO:0000256" key="2">
    <source>
        <dbReference type="ARBA" id="ARBA00022448"/>
    </source>
</evidence>
<dbReference type="InterPro" id="IPR000515">
    <property type="entry name" value="MetI-like"/>
</dbReference>
<dbReference type="Pfam" id="PF00528">
    <property type="entry name" value="BPD_transp_1"/>
    <property type="match status" value="1"/>
</dbReference>
<dbReference type="GO" id="GO:0005886">
    <property type="term" value="C:plasma membrane"/>
    <property type="evidence" value="ECO:0007669"/>
    <property type="project" value="UniProtKB-SubCell"/>
</dbReference>
<evidence type="ECO:0000259" key="8">
    <source>
        <dbReference type="PROSITE" id="PS50928"/>
    </source>
</evidence>
<feature type="transmembrane region" description="Helical" evidence="7">
    <location>
        <begin position="29"/>
        <end position="49"/>
    </location>
</feature>
<dbReference type="CDD" id="cd06261">
    <property type="entry name" value="TM_PBP2"/>
    <property type="match status" value="1"/>
</dbReference>
<reference evidence="9" key="1">
    <citation type="submission" date="2020-02" db="EMBL/GenBank/DDBJ databases">
        <authorList>
            <person name="Meier V. D."/>
        </authorList>
    </citation>
    <scope>NUCLEOTIDE SEQUENCE</scope>
    <source>
        <strain evidence="9">AVDCRST_MAG59</strain>
    </source>
</reference>
<keyword evidence="4 7" id="KW-0812">Transmembrane</keyword>
<dbReference type="PANTHER" id="PTHR30193">
    <property type="entry name" value="ABC TRANSPORTER PERMEASE PROTEIN"/>
    <property type="match status" value="1"/>
</dbReference>
<evidence type="ECO:0000256" key="3">
    <source>
        <dbReference type="ARBA" id="ARBA00022475"/>
    </source>
</evidence>
<feature type="transmembrane region" description="Helical" evidence="7">
    <location>
        <begin position="94"/>
        <end position="115"/>
    </location>
</feature>
<keyword evidence="6 7" id="KW-0472">Membrane</keyword>
<dbReference type="AlphaFoldDB" id="A0A6J4VPK6"/>
<evidence type="ECO:0000256" key="5">
    <source>
        <dbReference type="ARBA" id="ARBA00022989"/>
    </source>
</evidence>
<evidence type="ECO:0000256" key="4">
    <source>
        <dbReference type="ARBA" id="ARBA00022692"/>
    </source>
</evidence>
<evidence type="ECO:0000256" key="1">
    <source>
        <dbReference type="ARBA" id="ARBA00004651"/>
    </source>
</evidence>
<comment type="similarity">
    <text evidence="7">Belongs to the binding-protein-dependent transport system permease family.</text>
</comment>
<dbReference type="InterPro" id="IPR051393">
    <property type="entry name" value="ABC_transporter_permease"/>
</dbReference>
<comment type="subcellular location">
    <subcellularLocation>
        <location evidence="1 7">Cell membrane</location>
        <topology evidence="1 7">Multi-pass membrane protein</topology>
    </subcellularLocation>
</comment>
<dbReference type="PROSITE" id="PS50928">
    <property type="entry name" value="ABC_TM1"/>
    <property type="match status" value="1"/>
</dbReference>